<proteinExistence type="predicted"/>
<accession>A0A0E9W074</accession>
<organism evidence="1">
    <name type="scientific">Anguilla anguilla</name>
    <name type="common">European freshwater eel</name>
    <name type="synonym">Muraena anguilla</name>
    <dbReference type="NCBI Taxonomy" id="7936"/>
    <lineage>
        <taxon>Eukaryota</taxon>
        <taxon>Metazoa</taxon>
        <taxon>Chordata</taxon>
        <taxon>Craniata</taxon>
        <taxon>Vertebrata</taxon>
        <taxon>Euteleostomi</taxon>
        <taxon>Actinopterygii</taxon>
        <taxon>Neopterygii</taxon>
        <taxon>Teleostei</taxon>
        <taxon>Anguilliformes</taxon>
        <taxon>Anguillidae</taxon>
        <taxon>Anguilla</taxon>
    </lineage>
</organism>
<protein>
    <submittedName>
        <fullName evidence="1">Uncharacterized protein</fullName>
    </submittedName>
</protein>
<reference evidence="1" key="1">
    <citation type="submission" date="2014-11" db="EMBL/GenBank/DDBJ databases">
        <authorList>
            <person name="Amaro Gonzalez C."/>
        </authorList>
    </citation>
    <scope>NUCLEOTIDE SEQUENCE</scope>
</reference>
<reference evidence="1" key="2">
    <citation type="journal article" date="2015" name="Fish Shellfish Immunol.">
        <title>Early steps in the European eel (Anguilla anguilla)-Vibrio vulnificus interaction in the gills: Role of the RtxA13 toxin.</title>
        <authorList>
            <person name="Callol A."/>
            <person name="Pajuelo D."/>
            <person name="Ebbesson L."/>
            <person name="Teles M."/>
            <person name="MacKenzie S."/>
            <person name="Amaro C."/>
        </authorList>
    </citation>
    <scope>NUCLEOTIDE SEQUENCE</scope>
</reference>
<sequence length="13" mass="1693">MSFNLKNFEFLRF</sequence>
<name>A0A0E9W074_ANGAN</name>
<dbReference type="EMBL" id="GBXM01025699">
    <property type="protein sequence ID" value="JAH82878.1"/>
    <property type="molecule type" value="Transcribed_RNA"/>
</dbReference>
<evidence type="ECO:0000313" key="1">
    <source>
        <dbReference type="EMBL" id="JAH82878.1"/>
    </source>
</evidence>